<dbReference type="AlphaFoldDB" id="T1EE80"/>
<sequence>MKDFAAEIRAHLDVEHFLNQAQLMLDMQENNMSEILDVMLKHLLGDEESATAYIEAKKVLFTRDAGWLLFVLAKTIQCTCSTFCGSYDYDPSWVCVLCTVSSVQRRHVAIARLRNPANFGRTSQEVLFIILVVTSTKEKGTKTALETGRTFATLFADVDLRLRLLGARNEQEFKQLMWEHMKDLAEEQQCMGQVMRMMIKMMMRLMRITKLFEHWMGSGLMEDWKKRAPHYLADYTDGFCGQNTLHKTLSTTFFLYFACILPAIALGVLYYNNTSGPSGEGQIDVRKVIYSQTISGLTFAVFGGQPMVILLTTAPLAIYTKVIFNICEDLKLDFAGMFACTGLWNSFFLLIYAFTDASKLMRWCTRSTEEIFALFISLALAVDAFRNVFYDFRINYHSPACYKNQSIPSSPSLSSSSSSSSSSTALLNNIEAGGKLLAYASECSRENSLLYLLLMLGTAWLGLSLYNFTKTPFLNASKRELMADCALPVSVLLMSFFGSYLFRDVKLKKFKTIDGNIFTPAPLSKLEWPAILGGMGLGFCLSLLFFMDHYIAGALVNSTDNRLKKGSAYHWDLMIIGLLNAFLSFFGLPLVHGALPHSPLHVRAMADVEDRVYQGHVYLKIIKARETRVTGICSHILIGLSLFYIEELKKIPRPVLDGLFLYLAITALHSNQLFERIMLMFTEQAAYPPNHYIRTVPQRKVHLFTLLQLLQLAVLCGFGFSSIPYLKMVFPILHLVMLPIRHKLVPYLIEKKYLQSLDGH</sequence>
<dbReference type="PANTHER" id="PTHR11453">
    <property type="entry name" value="ANION EXCHANGE PROTEIN"/>
    <property type="match status" value="1"/>
</dbReference>
<evidence type="ECO:0000259" key="10">
    <source>
        <dbReference type="Pfam" id="PF00955"/>
    </source>
</evidence>
<comment type="similarity">
    <text evidence="2">Belongs to the anion exchanger (TC 2.A.31) family.</text>
</comment>
<keyword evidence="7" id="KW-0406">Ion transport</keyword>
<feature type="transmembrane region" description="Helical" evidence="9">
    <location>
        <begin position="371"/>
        <end position="389"/>
    </location>
</feature>
<dbReference type="STRING" id="6412.T1EE80"/>
<dbReference type="OrthoDB" id="1735926at2759"/>
<evidence type="ECO:0000256" key="7">
    <source>
        <dbReference type="ARBA" id="ARBA00023065"/>
    </source>
</evidence>
<dbReference type="GO" id="GO:0016323">
    <property type="term" value="C:basolateral plasma membrane"/>
    <property type="evidence" value="ECO:0000318"/>
    <property type="project" value="GO_Central"/>
</dbReference>
<dbReference type="GO" id="GO:0005452">
    <property type="term" value="F:solute:inorganic anion antiporter activity"/>
    <property type="evidence" value="ECO:0007669"/>
    <property type="project" value="InterPro"/>
</dbReference>
<dbReference type="InParanoid" id="T1EE80"/>
<feature type="transmembrane region" description="Helical" evidence="9">
    <location>
        <begin position="568"/>
        <end position="591"/>
    </location>
</feature>
<dbReference type="FunFam" id="3.40.930.10:FF:000018">
    <property type="entry name" value="Sodium bicarbonate transporter protein 11"/>
    <property type="match status" value="1"/>
</dbReference>
<feature type="transmembrane region" description="Helical" evidence="9">
    <location>
        <begin position="253"/>
        <end position="272"/>
    </location>
</feature>
<reference evidence="13" key="1">
    <citation type="submission" date="2012-12" db="EMBL/GenBank/DDBJ databases">
        <authorList>
            <person name="Hellsten U."/>
            <person name="Grimwood J."/>
            <person name="Chapman J.A."/>
            <person name="Shapiro H."/>
            <person name="Aerts A."/>
            <person name="Otillar R.P."/>
            <person name="Terry A.Y."/>
            <person name="Boore J.L."/>
            <person name="Simakov O."/>
            <person name="Marletaz F."/>
            <person name="Cho S.-J."/>
            <person name="Edsinger-Gonzales E."/>
            <person name="Havlak P."/>
            <person name="Kuo D.-H."/>
            <person name="Larsson T."/>
            <person name="Lv J."/>
            <person name="Arendt D."/>
            <person name="Savage R."/>
            <person name="Osoegawa K."/>
            <person name="de Jong P."/>
            <person name="Lindberg D.R."/>
            <person name="Seaver E.C."/>
            <person name="Weisblat D.A."/>
            <person name="Putnam N.H."/>
            <person name="Grigoriev I.V."/>
            <person name="Rokhsar D.S."/>
        </authorList>
    </citation>
    <scope>NUCLEOTIDE SEQUENCE</scope>
</reference>
<accession>T1EE80</accession>
<evidence type="ECO:0000256" key="6">
    <source>
        <dbReference type="ARBA" id="ARBA00022989"/>
    </source>
</evidence>
<dbReference type="KEGG" id="hro:HELRODRAFT_107158"/>
<dbReference type="GO" id="GO:0050801">
    <property type="term" value="P:monoatomic ion homeostasis"/>
    <property type="evidence" value="ECO:0000318"/>
    <property type="project" value="GO_Central"/>
</dbReference>
<feature type="domain" description="Bicarbonate transporter-like transmembrane" evidence="10">
    <location>
        <begin position="218"/>
        <end position="759"/>
    </location>
</feature>
<dbReference type="EMBL" id="KB097143">
    <property type="protein sequence ID" value="ESN99082.1"/>
    <property type="molecule type" value="Genomic_DNA"/>
</dbReference>
<dbReference type="InterPro" id="IPR016152">
    <property type="entry name" value="PTrfase/Anion_transptr"/>
</dbReference>
<dbReference type="RefSeq" id="XP_009022983.1">
    <property type="nucleotide sequence ID" value="XM_009024735.1"/>
</dbReference>
<keyword evidence="4" id="KW-1003">Cell membrane</keyword>
<dbReference type="EMBL" id="AMQM01001112">
    <property type="status" value="NOT_ANNOTATED_CDS"/>
    <property type="molecule type" value="Genomic_DNA"/>
</dbReference>
<evidence type="ECO:0000256" key="8">
    <source>
        <dbReference type="ARBA" id="ARBA00023136"/>
    </source>
</evidence>
<name>T1EE80_HELRO</name>
<dbReference type="Gene3D" id="1.10.287.570">
    <property type="entry name" value="Helical hairpin bin"/>
    <property type="match status" value="1"/>
</dbReference>
<keyword evidence="13" id="KW-1185">Reference proteome</keyword>
<keyword evidence="3" id="KW-0813">Transport</keyword>
<evidence type="ECO:0000256" key="9">
    <source>
        <dbReference type="SAM" id="Phobius"/>
    </source>
</evidence>
<dbReference type="EMBL" id="AMQM01001111">
    <property type="status" value="NOT_ANNOTATED_CDS"/>
    <property type="molecule type" value="Genomic_DNA"/>
</dbReference>
<dbReference type="InterPro" id="IPR003020">
    <property type="entry name" value="HCO3_transpt_euk"/>
</dbReference>
<dbReference type="FunFam" id="1.10.287.570:FF:000002">
    <property type="entry name" value="Solute carrier family 4 member 11"/>
    <property type="match status" value="1"/>
</dbReference>
<dbReference type="PRINTS" id="PR01231">
    <property type="entry name" value="HCO3TRNSPORT"/>
</dbReference>
<dbReference type="EnsemblMetazoa" id="HelroT107158">
    <property type="protein sequence ID" value="HelroP107158"/>
    <property type="gene ID" value="HelroG107158"/>
</dbReference>
<evidence type="ECO:0000313" key="13">
    <source>
        <dbReference type="Proteomes" id="UP000015101"/>
    </source>
</evidence>
<reference evidence="12" key="3">
    <citation type="submission" date="2015-06" db="UniProtKB">
        <authorList>
            <consortium name="EnsemblMetazoa"/>
        </authorList>
    </citation>
    <scope>IDENTIFICATION</scope>
</reference>
<dbReference type="eggNOG" id="KOG1172">
    <property type="taxonomic scope" value="Eukaryota"/>
</dbReference>
<evidence type="ECO:0000256" key="4">
    <source>
        <dbReference type="ARBA" id="ARBA00022475"/>
    </source>
</evidence>
<dbReference type="CTD" id="20194882"/>
<evidence type="ECO:0000256" key="3">
    <source>
        <dbReference type="ARBA" id="ARBA00022448"/>
    </source>
</evidence>
<keyword evidence="8 9" id="KW-0472">Membrane</keyword>
<feature type="transmembrane region" description="Helical" evidence="9">
    <location>
        <begin position="334"/>
        <end position="355"/>
    </location>
</feature>
<reference evidence="11 13" key="2">
    <citation type="journal article" date="2013" name="Nature">
        <title>Insights into bilaterian evolution from three spiralian genomes.</title>
        <authorList>
            <person name="Simakov O."/>
            <person name="Marletaz F."/>
            <person name="Cho S.J."/>
            <person name="Edsinger-Gonzales E."/>
            <person name="Havlak P."/>
            <person name="Hellsten U."/>
            <person name="Kuo D.H."/>
            <person name="Larsson T."/>
            <person name="Lv J."/>
            <person name="Arendt D."/>
            <person name="Savage R."/>
            <person name="Osoegawa K."/>
            <person name="de Jong P."/>
            <person name="Grimwood J."/>
            <person name="Chapman J.A."/>
            <person name="Shapiro H."/>
            <person name="Aerts A."/>
            <person name="Otillar R.P."/>
            <person name="Terry A.Y."/>
            <person name="Boore J.L."/>
            <person name="Grigoriev I.V."/>
            <person name="Lindberg D.R."/>
            <person name="Seaver E.C."/>
            <person name="Weisblat D.A."/>
            <person name="Putnam N.H."/>
            <person name="Rokhsar D.S."/>
        </authorList>
    </citation>
    <scope>NUCLEOTIDE SEQUENCE</scope>
</reference>
<proteinExistence type="inferred from homology"/>
<gene>
    <name evidence="12" type="primary">20194882</name>
    <name evidence="11" type="ORF">HELRODRAFT_107158</name>
</gene>
<feature type="transmembrane region" description="Helical" evidence="9">
    <location>
        <begin position="449"/>
        <end position="469"/>
    </location>
</feature>
<dbReference type="OMA" id="GRAQCYK"/>
<feature type="transmembrane region" description="Helical" evidence="9">
    <location>
        <begin position="528"/>
        <end position="547"/>
    </location>
</feature>
<comment type="subcellular location">
    <subcellularLocation>
        <location evidence="1">Cell membrane</location>
        <topology evidence="1">Multi-pass membrane protein</topology>
    </subcellularLocation>
</comment>
<dbReference type="GO" id="GO:0006820">
    <property type="term" value="P:monoatomic anion transport"/>
    <property type="evidence" value="ECO:0007669"/>
    <property type="project" value="InterPro"/>
</dbReference>
<feature type="transmembrane region" description="Helical" evidence="9">
    <location>
        <begin position="481"/>
        <end position="502"/>
    </location>
</feature>
<dbReference type="HOGENOM" id="CLU_002289_6_0_1"/>
<dbReference type="GeneID" id="20194882"/>
<dbReference type="EMBL" id="AMQM01001113">
    <property type="status" value="NOT_ANNOTATED_CDS"/>
    <property type="molecule type" value="Genomic_DNA"/>
</dbReference>
<evidence type="ECO:0000313" key="11">
    <source>
        <dbReference type="EMBL" id="ESN99082.1"/>
    </source>
</evidence>
<feature type="transmembrane region" description="Helical" evidence="9">
    <location>
        <begin position="701"/>
        <end position="723"/>
    </location>
</feature>
<dbReference type="Gene3D" id="3.40.930.10">
    <property type="entry name" value="Mannitol-specific EII, Chain A"/>
    <property type="match status" value="1"/>
</dbReference>
<keyword evidence="6 9" id="KW-1133">Transmembrane helix</keyword>
<evidence type="ECO:0000313" key="12">
    <source>
        <dbReference type="EnsemblMetazoa" id="HelroP107158"/>
    </source>
</evidence>
<dbReference type="GO" id="GO:0005886">
    <property type="term" value="C:plasma membrane"/>
    <property type="evidence" value="ECO:0000318"/>
    <property type="project" value="GO_Central"/>
</dbReference>
<dbReference type="GO" id="GO:0022857">
    <property type="term" value="F:transmembrane transporter activity"/>
    <property type="evidence" value="ECO:0000318"/>
    <property type="project" value="GO_Central"/>
</dbReference>
<evidence type="ECO:0000256" key="1">
    <source>
        <dbReference type="ARBA" id="ARBA00004651"/>
    </source>
</evidence>
<dbReference type="PANTHER" id="PTHR11453:SF127">
    <property type="entry name" value="SOLUTE CARRIER FAMILY 4 MEMBER 11"/>
    <property type="match status" value="1"/>
</dbReference>
<organism evidence="12 13">
    <name type="scientific">Helobdella robusta</name>
    <name type="common">Californian leech</name>
    <dbReference type="NCBI Taxonomy" id="6412"/>
    <lineage>
        <taxon>Eukaryota</taxon>
        <taxon>Metazoa</taxon>
        <taxon>Spiralia</taxon>
        <taxon>Lophotrochozoa</taxon>
        <taxon>Annelida</taxon>
        <taxon>Clitellata</taxon>
        <taxon>Hirudinea</taxon>
        <taxon>Rhynchobdellida</taxon>
        <taxon>Glossiphoniidae</taxon>
        <taxon>Helobdella</taxon>
    </lineage>
</organism>
<protein>
    <recommendedName>
        <fullName evidence="10">Bicarbonate transporter-like transmembrane domain-containing protein</fullName>
    </recommendedName>
</protein>
<dbReference type="GO" id="GO:0055085">
    <property type="term" value="P:transmembrane transport"/>
    <property type="evidence" value="ECO:0000318"/>
    <property type="project" value="GO_Central"/>
</dbReference>
<dbReference type="SUPFAM" id="SSF55804">
    <property type="entry name" value="Phoshotransferase/anion transport protein"/>
    <property type="match status" value="1"/>
</dbReference>
<evidence type="ECO:0000256" key="2">
    <source>
        <dbReference type="ARBA" id="ARBA00010993"/>
    </source>
</evidence>
<evidence type="ECO:0000256" key="5">
    <source>
        <dbReference type="ARBA" id="ARBA00022692"/>
    </source>
</evidence>
<keyword evidence="5 9" id="KW-0812">Transmembrane</keyword>
<dbReference type="InterPro" id="IPR011531">
    <property type="entry name" value="HCO3_transpt-like_TM_dom"/>
</dbReference>
<dbReference type="Proteomes" id="UP000015101">
    <property type="component" value="Unassembled WGS sequence"/>
</dbReference>
<dbReference type="Pfam" id="PF00955">
    <property type="entry name" value="HCO3_cotransp"/>
    <property type="match status" value="1"/>
</dbReference>